<accession>A0A1I8BAT5</accession>
<name>A0A1I8BAT5_MELHA</name>
<evidence type="ECO:0000313" key="1">
    <source>
        <dbReference type="Proteomes" id="UP000095281"/>
    </source>
</evidence>
<sequence>MKAKTLCGTDGLTTMEILCAQSKFLSSSDLSTHARILLQTESEFYAKMLLKHCQLRLGDVRGASRYAECMHLIECSYIFNRHNELFVTYMEAFYLQRTNNQIPKYLLKVV</sequence>
<organism evidence="1 2">
    <name type="scientific">Meloidogyne hapla</name>
    <name type="common">Root-knot nematode worm</name>
    <dbReference type="NCBI Taxonomy" id="6305"/>
    <lineage>
        <taxon>Eukaryota</taxon>
        <taxon>Metazoa</taxon>
        <taxon>Ecdysozoa</taxon>
        <taxon>Nematoda</taxon>
        <taxon>Chromadorea</taxon>
        <taxon>Rhabditida</taxon>
        <taxon>Tylenchina</taxon>
        <taxon>Tylenchomorpha</taxon>
        <taxon>Tylenchoidea</taxon>
        <taxon>Meloidogynidae</taxon>
        <taxon>Meloidogyninae</taxon>
        <taxon>Meloidogyne</taxon>
    </lineage>
</organism>
<evidence type="ECO:0000313" key="2">
    <source>
        <dbReference type="WBParaSite" id="MhA1_Contig173.frz3.gene13"/>
    </source>
</evidence>
<reference evidence="2" key="1">
    <citation type="submission" date="2016-11" db="UniProtKB">
        <authorList>
            <consortium name="WormBaseParasite"/>
        </authorList>
    </citation>
    <scope>IDENTIFICATION</scope>
</reference>
<dbReference type="AlphaFoldDB" id="A0A1I8BAT5"/>
<dbReference type="Proteomes" id="UP000095281">
    <property type="component" value="Unplaced"/>
</dbReference>
<keyword evidence="1" id="KW-1185">Reference proteome</keyword>
<protein>
    <submittedName>
        <fullName evidence="2">NR LBD domain-containing protein</fullName>
    </submittedName>
</protein>
<dbReference type="WBParaSite" id="MhA1_Contig173.frz3.gene13">
    <property type="protein sequence ID" value="MhA1_Contig173.frz3.gene13"/>
    <property type="gene ID" value="MhA1_Contig173.frz3.gene13"/>
</dbReference>
<proteinExistence type="predicted"/>